<feature type="region of interest" description="Disordered" evidence="2">
    <location>
        <begin position="1"/>
        <end position="51"/>
    </location>
</feature>
<keyword evidence="1" id="KW-0479">Metal-binding</keyword>
<dbReference type="Proteomes" id="UP000799750">
    <property type="component" value="Unassembled WGS sequence"/>
</dbReference>
<organism evidence="4 5">
    <name type="scientific">Lophium mytilinum</name>
    <dbReference type="NCBI Taxonomy" id="390894"/>
    <lineage>
        <taxon>Eukaryota</taxon>
        <taxon>Fungi</taxon>
        <taxon>Dikarya</taxon>
        <taxon>Ascomycota</taxon>
        <taxon>Pezizomycotina</taxon>
        <taxon>Dothideomycetes</taxon>
        <taxon>Pleosporomycetidae</taxon>
        <taxon>Mytilinidiales</taxon>
        <taxon>Mytilinidiaceae</taxon>
        <taxon>Lophium</taxon>
    </lineage>
</organism>
<proteinExistence type="predicted"/>
<dbReference type="GO" id="GO:0003676">
    <property type="term" value="F:nucleic acid binding"/>
    <property type="evidence" value="ECO:0007669"/>
    <property type="project" value="InterPro"/>
</dbReference>
<keyword evidence="5" id="KW-1185">Reference proteome</keyword>
<evidence type="ECO:0000313" key="4">
    <source>
        <dbReference type="EMBL" id="KAF2496462.1"/>
    </source>
</evidence>
<evidence type="ECO:0000256" key="2">
    <source>
        <dbReference type="SAM" id="MobiDB-lite"/>
    </source>
</evidence>
<accession>A0A6A6QWD9</accession>
<dbReference type="PROSITE" id="PS50158">
    <property type="entry name" value="ZF_CCHC"/>
    <property type="match status" value="1"/>
</dbReference>
<evidence type="ECO:0000256" key="1">
    <source>
        <dbReference type="PROSITE-ProRule" id="PRU00047"/>
    </source>
</evidence>
<gene>
    <name evidence="4" type="ORF">BU16DRAFT_378185</name>
</gene>
<reference evidence="4" key="1">
    <citation type="journal article" date="2020" name="Stud. Mycol.">
        <title>101 Dothideomycetes genomes: a test case for predicting lifestyles and emergence of pathogens.</title>
        <authorList>
            <person name="Haridas S."/>
            <person name="Albert R."/>
            <person name="Binder M."/>
            <person name="Bloem J."/>
            <person name="Labutti K."/>
            <person name="Salamov A."/>
            <person name="Andreopoulos B."/>
            <person name="Baker S."/>
            <person name="Barry K."/>
            <person name="Bills G."/>
            <person name="Bluhm B."/>
            <person name="Cannon C."/>
            <person name="Castanera R."/>
            <person name="Culley D."/>
            <person name="Daum C."/>
            <person name="Ezra D."/>
            <person name="Gonzalez J."/>
            <person name="Henrissat B."/>
            <person name="Kuo A."/>
            <person name="Liang C."/>
            <person name="Lipzen A."/>
            <person name="Lutzoni F."/>
            <person name="Magnuson J."/>
            <person name="Mondo S."/>
            <person name="Nolan M."/>
            <person name="Ohm R."/>
            <person name="Pangilinan J."/>
            <person name="Park H.-J."/>
            <person name="Ramirez L."/>
            <person name="Alfaro M."/>
            <person name="Sun H."/>
            <person name="Tritt A."/>
            <person name="Yoshinaga Y."/>
            <person name="Zwiers L.-H."/>
            <person name="Turgeon B."/>
            <person name="Goodwin S."/>
            <person name="Spatafora J."/>
            <person name="Crous P."/>
            <person name="Grigoriev I."/>
        </authorList>
    </citation>
    <scope>NUCLEOTIDE SEQUENCE</scope>
    <source>
        <strain evidence="4">CBS 269.34</strain>
    </source>
</reference>
<evidence type="ECO:0000313" key="5">
    <source>
        <dbReference type="Proteomes" id="UP000799750"/>
    </source>
</evidence>
<keyword evidence="1" id="KW-0862">Zinc</keyword>
<dbReference type="GO" id="GO:0008270">
    <property type="term" value="F:zinc ion binding"/>
    <property type="evidence" value="ECO:0007669"/>
    <property type="project" value="UniProtKB-KW"/>
</dbReference>
<feature type="compositionally biased region" description="Basic and acidic residues" evidence="2">
    <location>
        <begin position="1"/>
        <end position="11"/>
    </location>
</feature>
<feature type="compositionally biased region" description="Low complexity" evidence="2">
    <location>
        <begin position="27"/>
        <end position="46"/>
    </location>
</feature>
<dbReference type="EMBL" id="MU004188">
    <property type="protein sequence ID" value="KAF2496462.1"/>
    <property type="molecule type" value="Genomic_DNA"/>
</dbReference>
<protein>
    <recommendedName>
        <fullName evidence="3">CCHC-type domain-containing protein</fullName>
    </recommendedName>
</protein>
<feature type="domain" description="CCHC-type" evidence="3">
    <location>
        <begin position="100"/>
        <end position="114"/>
    </location>
</feature>
<dbReference type="AlphaFoldDB" id="A0A6A6QWD9"/>
<evidence type="ECO:0000259" key="3">
    <source>
        <dbReference type="PROSITE" id="PS50158"/>
    </source>
</evidence>
<keyword evidence="1" id="KW-0863">Zinc-finger</keyword>
<feature type="region of interest" description="Disordered" evidence="2">
    <location>
        <begin position="244"/>
        <end position="286"/>
    </location>
</feature>
<sequence>MAFHNRNDSAHNPKSPAYAQGGNQSYQEPDQAHQQPDQAPQQLGQASGAQSYRPPKYWTILDTEMTDVGGTPDHSKCIRCHQLRERHGGNCVGFLNCENKCYYCGSMGHVGKACQYLYASWDWWKQNTGPPIYTPGAELFSNEPAAQDSAAFLNQQPARAPQPPQQQGPLTWPPLVLALRSSSQPVPPPSSDAISVPQVALTQPHQALSGQGPAPQQPYGLVSPFALLSQLDAQFRTVMAERDQAITEKDRAITEKDQAIGERDQARRERDQARGEVTGQESYSTR</sequence>
<feature type="compositionally biased region" description="Basic and acidic residues" evidence="2">
    <location>
        <begin position="244"/>
        <end position="274"/>
    </location>
</feature>
<dbReference type="InterPro" id="IPR001878">
    <property type="entry name" value="Znf_CCHC"/>
</dbReference>
<name>A0A6A6QWD9_9PEZI</name>